<evidence type="ECO:0000256" key="3">
    <source>
        <dbReference type="ARBA" id="ARBA00022538"/>
    </source>
</evidence>
<evidence type="ECO:0000256" key="6">
    <source>
        <dbReference type="ARBA" id="ARBA00022989"/>
    </source>
</evidence>
<accession>A0A507AN87</accession>
<keyword evidence="2" id="KW-0813">Transport</keyword>
<feature type="region of interest" description="Disordered" evidence="9">
    <location>
        <begin position="1"/>
        <end position="23"/>
    </location>
</feature>
<keyword evidence="7" id="KW-0406">Ion transport</keyword>
<evidence type="ECO:0000313" key="14">
    <source>
        <dbReference type="EMBL" id="TPX09203.1"/>
    </source>
</evidence>
<feature type="transmembrane region" description="Helical" evidence="10">
    <location>
        <begin position="55"/>
        <end position="80"/>
    </location>
</feature>
<feature type="transmembrane region" description="Helical" evidence="10">
    <location>
        <begin position="505"/>
        <end position="526"/>
    </location>
</feature>
<dbReference type="PANTHER" id="PTHR30540:SF83">
    <property type="entry name" value="K+ POTASSIUM TRANSPORTER"/>
    <property type="match status" value="1"/>
</dbReference>
<evidence type="ECO:0000256" key="1">
    <source>
        <dbReference type="ARBA" id="ARBA00004141"/>
    </source>
</evidence>
<evidence type="ECO:0000256" key="9">
    <source>
        <dbReference type="SAM" id="MobiDB-lite"/>
    </source>
</evidence>
<keyword evidence="8 10" id="KW-0472">Membrane</keyword>
<feature type="transmembrane region" description="Helical" evidence="10">
    <location>
        <begin position="218"/>
        <end position="237"/>
    </location>
</feature>
<feature type="compositionally biased region" description="Polar residues" evidence="9">
    <location>
        <begin position="1"/>
        <end position="13"/>
    </location>
</feature>
<dbReference type="GeneID" id="41968982"/>
<keyword evidence="5" id="KW-0630">Potassium</keyword>
<evidence type="ECO:0000256" key="7">
    <source>
        <dbReference type="ARBA" id="ARBA00023065"/>
    </source>
</evidence>
<evidence type="ECO:0000259" key="11">
    <source>
        <dbReference type="Pfam" id="PF02705"/>
    </source>
</evidence>
<dbReference type="EMBL" id="SKBQ01000006">
    <property type="protein sequence ID" value="TPX09075.1"/>
    <property type="molecule type" value="Genomic_DNA"/>
</dbReference>
<dbReference type="InParanoid" id="A0A507AN87"/>
<dbReference type="Pfam" id="PF02705">
    <property type="entry name" value="K_trans"/>
    <property type="match status" value="1"/>
</dbReference>
<evidence type="ECO:0000256" key="4">
    <source>
        <dbReference type="ARBA" id="ARBA00022692"/>
    </source>
</evidence>
<feature type="transmembrane region" description="Helical" evidence="10">
    <location>
        <begin position="479"/>
        <end position="499"/>
    </location>
</feature>
<evidence type="ECO:0000256" key="8">
    <source>
        <dbReference type="ARBA" id="ARBA00023136"/>
    </source>
</evidence>
<dbReference type="PANTHER" id="PTHR30540">
    <property type="entry name" value="OSMOTIC STRESS POTASSIUM TRANSPORTER"/>
    <property type="match status" value="1"/>
</dbReference>
<dbReference type="STRING" id="1093900.A0A507AN87"/>
<dbReference type="InterPro" id="IPR053951">
    <property type="entry name" value="K_trans_N"/>
</dbReference>
<feature type="transmembrane region" description="Helical" evidence="10">
    <location>
        <begin position="424"/>
        <end position="443"/>
    </location>
</feature>
<comment type="subcellular location">
    <subcellularLocation>
        <location evidence="1">Membrane</location>
        <topology evidence="1">Multi-pass membrane protein</topology>
    </subcellularLocation>
</comment>
<feature type="domain" description="K+ potassium transporter integral membrane" evidence="11">
    <location>
        <begin position="59"/>
        <end position="541"/>
    </location>
</feature>
<feature type="transmembrane region" description="Helical" evidence="10">
    <location>
        <begin position="92"/>
        <end position="113"/>
    </location>
</feature>
<dbReference type="EMBL" id="SKBQ01000006">
    <property type="protein sequence ID" value="TPX09203.1"/>
    <property type="molecule type" value="Genomic_DNA"/>
</dbReference>
<gene>
    <name evidence="13" type="ORF">E0L32_001535</name>
    <name evidence="14" type="ORF">E0L32_001663</name>
</gene>
<comment type="caution">
    <text evidence="14">The sequence shown here is derived from an EMBL/GenBank/DDBJ whole genome shotgun (WGS) entry which is preliminary data.</text>
</comment>
<dbReference type="AlphaFoldDB" id="A0A507AN87"/>
<evidence type="ECO:0000256" key="5">
    <source>
        <dbReference type="ARBA" id="ARBA00022958"/>
    </source>
</evidence>
<evidence type="ECO:0000256" key="10">
    <source>
        <dbReference type="SAM" id="Phobius"/>
    </source>
</evidence>
<keyword evidence="6 10" id="KW-1133">Transmembrane helix</keyword>
<evidence type="ECO:0000256" key="2">
    <source>
        <dbReference type="ARBA" id="ARBA00022448"/>
    </source>
</evidence>
<dbReference type="InterPro" id="IPR003855">
    <property type="entry name" value="K+_transporter"/>
</dbReference>
<proteinExistence type="predicted"/>
<keyword evidence="4 10" id="KW-0812">Transmembrane</keyword>
<dbReference type="InterPro" id="IPR053952">
    <property type="entry name" value="K_trans_C"/>
</dbReference>
<evidence type="ECO:0000313" key="15">
    <source>
        <dbReference type="Proteomes" id="UP000319257"/>
    </source>
</evidence>
<evidence type="ECO:0000313" key="13">
    <source>
        <dbReference type="EMBL" id="TPX09075.1"/>
    </source>
</evidence>
<feature type="transmembrane region" description="Helical" evidence="10">
    <location>
        <begin position="369"/>
        <end position="395"/>
    </location>
</feature>
<dbReference type="GO" id="GO:0015079">
    <property type="term" value="F:potassium ion transmembrane transporter activity"/>
    <property type="evidence" value="ECO:0007669"/>
    <property type="project" value="InterPro"/>
</dbReference>
<name>A0A507AN87_9PEZI</name>
<feature type="transmembrane region" description="Helical" evidence="10">
    <location>
        <begin position="449"/>
        <end position="472"/>
    </location>
</feature>
<feature type="domain" description="K+ potassium transporter C-terminal" evidence="12">
    <location>
        <begin position="575"/>
        <end position="762"/>
    </location>
</feature>
<feature type="transmembrane region" description="Helical" evidence="10">
    <location>
        <begin position="179"/>
        <end position="198"/>
    </location>
</feature>
<sequence length="762" mass="82118">MSGTSAEGQSAAQSEGGGDASTDAAMADMTDQEKAMAIAEQDLHQSRKQSYSGTVLVWLAFQATGVIYGDIGTSPLYVFSSTFSSQPSWEDLVGALSIIIWALTLIVTVKYCLIVLRADDDGQGGTFALYSLLSRYTNITRRDPKIAAAVHLQRYRTNDLKAGGRGLRAFLERSKFSQFMLQFIGVLGVSMVMADGVLTPAQSVLGAIQGIRVANPDLGTSAIVGITCAILVALFLIQPFGTSKLGTTFAPIVTVWLLFNLCSGIYNLAVHDYTVLKAFSPHYAFAYLIRNGHDGWKSLGGLLLAFTGVEALFADLGAFSKGAVNISWICLAYPCLLFAYIGQSAYISGDAAGIAITNPFFYTVPPGTFYFSIVIAVLAAVVASQAMITSTFQLLTQIMRLSYFPHIKVVHTSKTFHEQVYMPMANWLLMIGTVIVTAVYNNTTSLGNAYGVCVITVTFITTCMVALVAILVWRLPAYIVVPIWAVFAALDGAFLSAVYEKVPDGAWFTLLLAFILSLIFTLWRFGKECQWKAESKDQLSVPALRDAFTTVPSSDKSPAVLSSTTGGGLPLSTVPGVGIFFDKSGNPARLPPSFTQFVLKFAARPAVIVLFNMRPMSVPSIPAAERYVVTRVTGLDGCYSVTLRHGYTDNVLYPGLARDILSQIELAVSKGASRRPLAAAAADADAELEALRSAYGSQMVYVLGKGALKIRGPAAGSRSPWAYVRPALLGMFLWIRENSRTKLADLDIDADKVVEVGFIKEI</sequence>
<dbReference type="RefSeq" id="XP_030990786.1">
    <property type="nucleotide sequence ID" value="XM_031135625.1"/>
</dbReference>
<protein>
    <recommendedName>
        <fullName evidence="16">Potassium transporter</fullName>
    </recommendedName>
</protein>
<dbReference type="Pfam" id="PF22776">
    <property type="entry name" value="K_trans_C"/>
    <property type="match status" value="1"/>
</dbReference>
<keyword evidence="3" id="KW-0633">Potassium transport</keyword>
<dbReference type="Proteomes" id="UP000319257">
    <property type="component" value="Unassembled WGS sequence"/>
</dbReference>
<dbReference type="NCBIfam" id="TIGR00794">
    <property type="entry name" value="kup"/>
    <property type="match status" value="1"/>
</dbReference>
<evidence type="ECO:0000259" key="12">
    <source>
        <dbReference type="Pfam" id="PF22776"/>
    </source>
</evidence>
<dbReference type="OrthoDB" id="504708at2759"/>
<reference evidence="14 15" key="1">
    <citation type="submission" date="2019-06" db="EMBL/GenBank/DDBJ databases">
        <title>Draft genome sequence of the filamentous fungus Phialemoniopsis curvata isolated from diesel fuel.</title>
        <authorList>
            <person name="Varaljay V.A."/>
            <person name="Lyon W.J."/>
            <person name="Crouch A.L."/>
            <person name="Drake C.E."/>
            <person name="Hollomon J.M."/>
            <person name="Nadeau L.J."/>
            <person name="Nunn H.S."/>
            <person name="Stevenson B.S."/>
            <person name="Bojanowski C.L."/>
            <person name="Crookes-Goodson W.J."/>
        </authorList>
    </citation>
    <scope>NUCLEOTIDE SEQUENCE [LARGE SCALE GENOMIC DNA]</scope>
    <source>
        <strain evidence="14 15">D216</strain>
    </source>
</reference>
<feature type="transmembrane region" description="Helical" evidence="10">
    <location>
        <begin position="249"/>
        <end position="269"/>
    </location>
</feature>
<organism evidence="14 15">
    <name type="scientific">Thyridium curvatum</name>
    <dbReference type="NCBI Taxonomy" id="1093900"/>
    <lineage>
        <taxon>Eukaryota</taxon>
        <taxon>Fungi</taxon>
        <taxon>Dikarya</taxon>
        <taxon>Ascomycota</taxon>
        <taxon>Pezizomycotina</taxon>
        <taxon>Sordariomycetes</taxon>
        <taxon>Sordariomycetidae</taxon>
        <taxon>Thyridiales</taxon>
        <taxon>Thyridiaceae</taxon>
        <taxon>Thyridium</taxon>
    </lineage>
</organism>
<evidence type="ECO:0008006" key="16">
    <source>
        <dbReference type="Google" id="ProtNLM"/>
    </source>
</evidence>
<dbReference type="GO" id="GO:0016020">
    <property type="term" value="C:membrane"/>
    <property type="evidence" value="ECO:0007669"/>
    <property type="project" value="UniProtKB-SubCell"/>
</dbReference>
<feature type="transmembrane region" description="Helical" evidence="10">
    <location>
        <begin position="326"/>
        <end position="349"/>
    </location>
</feature>
<keyword evidence="15" id="KW-1185">Reference proteome</keyword>